<reference evidence="2" key="1">
    <citation type="journal article" date="2020" name="Stud. Mycol.">
        <title>101 Dothideomycetes genomes: a test case for predicting lifestyles and emergence of pathogens.</title>
        <authorList>
            <person name="Haridas S."/>
            <person name="Albert R."/>
            <person name="Binder M."/>
            <person name="Bloem J."/>
            <person name="Labutti K."/>
            <person name="Salamov A."/>
            <person name="Andreopoulos B."/>
            <person name="Baker S."/>
            <person name="Barry K."/>
            <person name="Bills G."/>
            <person name="Bluhm B."/>
            <person name="Cannon C."/>
            <person name="Castanera R."/>
            <person name="Culley D."/>
            <person name="Daum C."/>
            <person name="Ezra D."/>
            <person name="Gonzalez J."/>
            <person name="Henrissat B."/>
            <person name="Kuo A."/>
            <person name="Liang C."/>
            <person name="Lipzen A."/>
            <person name="Lutzoni F."/>
            <person name="Magnuson J."/>
            <person name="Mondo S."/>
            <person name="Nolan M."/>
            <person name="Ohm R."/>
            <person name="Pangilinan J."/>
            <person name="Park H.-J."/>
            <person name="Ramirez L."/>
            <person name="Alfaro M."/>
            <person name="Sun H."/>
            <person name="Tritt A."/>
            <person name="Yoshinaga Y."/>
            <person name="Zwiers L.-H."/>
            <person name="Turgeon B."/>
            <person name="Goodwin S."/>
            <person name="Spatafora J."/>
            <person name="Crous P."/>
            <person name="Grigoriev I."/>
        </authorList>
    </citation>
    <scope>NUCLEOTIDE SEQUENCE</scope>
    <source>
        <strain evidence="2">CBS 473.64</strain>
    </source>
</reference>
<organism evidence="2 3">
    <name type="scientific">Massarina eburnea CBS 473.64</name>
    <dbReference type="NCBI Taxonomy" id="1395130"/>
    <lineage>
        <taxon>Eukaryota</taxon>
        <taxon>Fungi</taxon>
        <taxon>Dikarya</taxon>
        <taxon>Ascomycota</taxon>
        <taxon>Pezizomycotina</taxon>
        <taxon>Dothideomycetes</taxon>
        <taxon>Pleosporomycetidae</taxon>
        <taxon>Pleosporales</taxon>
        <taxon>Massarineae</taxon>
        <taxon>Massarinaceae</taxon>
        <taxon>Massarina</taxon>
    </lineage>
</organism>
<feature type="compositionally biased region" description="Low complexity" evidence="1">
    <location>
        <begin position="45"/>
        <end position="54"/>
    </location>
</feature>
<name>A0A6A6S4B3_9PLEO</name>
<evidence type="ECO:0000256" key="1">
    <source>
        <dbReference type="SAM" id="MobiDB-lite"/>
    </source>
</evidence>
<evidence type="ECO:0000313" key="2">
    <source>
        <dbReference type="EMBL" id="KAF2641248.1"/>
    </source>
</evidence>
<proteinExistence type="predicted"/>
<feature type="compositionally biased region" description="Low complexity" evidence="1">
    <location>
        <begin position="76"/>
        <end position="94"/>
    </location>
</feature>
<dbReference type="EMBL" id="MU006783">
    <property type="protein sequence ID" value="KAF2641248.1"/>
    <property type="molecule type" value="Genomic_DNA"/>
</dbReference>
<evidence type="ECO:0000313" key="3">
    <source>
        <dbReference type="Proteomes" id="UP000799753"/>
    </source>
</evidence>
<feature type="compositionally biased region" description="Basic and acidic residues" evidence="1">
    <location>
        <begin position="14"/>
        <end position="39"/>
    </location>
</feature>
<dbReference type="Proteomes" id="UP000799753">
    <property type="component" value="Unassembled WGS sequence"/>
</dbReference>
<feature type="compositionally biased region" description="Low complexity" evidence="1">
    <location>
        <begin position="102"/>
        <end position="113"/>
    </location>
</feature>
<feature type="compositionally biased region" description="Low complexity" evidence="1">
    <location>
        <begin position="130"/>
        <end position="145"/>
    </location>
</feature>
<keyword evidence="3" id="KW-1185">Reference proteome</keyword>
<sequence length="182" mass="19564">MAPKRKSSVLGSGGRRELRTRTKIDYNETGRPAPKEKKAVKAAPKKVVQPKATKFAVKSAPRRVAKPVPKEKKAAPKATKPASKKIANPTPKVTKVSKKAAKSAPPKASPTSSFSSESRGGWKHVVPSRKPSSNSVKGNGSSGKNFGAQSVERRSSESRGGAKYAMPPRRQPRSDEVPLIRY</sequence>
<protein>
    <submittedName>
        <fullName evidence="2">Uncharacterized protein</fullName>
    </submittedName>
</protein>
<dbReference type="AlphaFoldDB" id="A0A6A6S4B3"/>
<accession>A0A6A6S4B3</accession>
<feature type="region of interest" description="Disordered" evidence="1">
    <location>
        <begin position="1"/>
        <end position="182"/>
    </location>
</feature>
<feature type="compositionally biased region" description="Basic and acidic residues" evidence="1">
    <location>
        <begin position="172"/>
        <end position="182"/>
    </location>
</feature>
<gene>
    <name evidence="2" type="ORF">P280DRAFT_548987</name>
</gene>